<dbReference type="PANTHER" id="PTHR46396">
    <property type="entry name" value="PROTEIN O-LINKED-MANNOSE BETA-1,2-N-ACETYLGLUCOSAMINYLTRANSFERASE 1"/>
    <property type="match status" value="1"/>
</dbReference>
<keyword evidence="7 13" id="KW-0479">Metal-binding</keyword>
<comment type="function">
    <text evidence="13">Initiates complex N-linked carbohydrate formation. Essential for the conversion of high-mannose to hybrid and complex N-glycans.</text>
</comment>
<protein>
    <recommendedName>
        <fullName evidence="13">Alpha-1,3-mannosyl-glycoprotein 2-beta-N-acetylglucosaminyltransferase</fullName>
        <shortName evidence="13">GNT-I</shortName>
        <shortName evidence="13">GlcNAc-T I</shortName>
        <ecNumber evidence="13">2.4.1.101</ecNumber>
    </recommendedName>
    <alternativeName>
        <fullName evidence="13">N-glycosyl-oligosaccharide-glycoprotein N-acetylglucosaminyltransferase I</fullName>
    </alternativeName>
</protein>
<keyword evidence="9 13" id="KW-1133">Transmembrane helix</keyword>
<evidence type="ECO:0000256" key="9">
    <source>
        <dbReference type="ARBA" id="ARBA00022989"/>
    </source>
</evidence>
<comment type="catalytic activity">
    <reaction evidence="13">
        <text>N(4)-(alpha-D-Man-(1-&gt;3)-[alpha-D-Man-(1-&gt;3)-[alpha-D-Man-(1-&gt;6)]-alpha-D-Man-(1-&gt;6)]-beta-D-Man-(1-&gt;4)-beta-D-GlcNAc-(1-&gt;4)-beta-D-GlcNAc)-L-asparaginyl-[protein] (N-glucan mannose isomer 5A1,2) + UDP-N-acetyl-alpha-D-glucosamine = N(4)-{beta-D-GlcNAc-(1-&gt;2)-alpha-D-Man-(1-&gt;3)-[alpha-D-Man-(1-&gt;3)-[alpha-D-Man-(1-&gt;6)]-alpha-D-Man-(1-&gt;6)]-beta-D-Man-(1-&gt;4)-beta-D-GlcNAc-(1-&gt;4)-beta-D-GlcNAc}-L-asparaginyl-[protein] + UDP + H(+)</text>
        <dbReference type="Rhea" id="RHEA:11456"/>
        <dbReference type="Rhea" id="RHEA-COMP:14367"/>
        <dbReference type="Rhea" id="RHEA-COMP:14368"/>
        <dbReference type="ChEBI" id="CHEBI:15378"/>
        <dbReference type="ChEBI" id="CHEBI:57705"/>
        <dbReference type="ChEBI" id="CHEBI:58223"/>
        <dbReference type="ChEBI" id="CHEBI:59087"/>
        <dbReference type="ChEBI" id="CHEBI:60625"/>
        <dbReference type="EC" id="2.4.1.101"/>
    </reaction>
</comment>
<comment type="pathway">
    <text evidence="2 13">Protein modification; protein glycosylation.</text>
</comment>
<evidence type="ECO:0000313" key="14">
    <source>
        <dbReference type="EMBL" id="KII72478.1"/>
    </source>
</evidence>
<dbReference type="GO" id="GO:0016266">
    <property type="term" value="P:protein O-linked glycosylation via N-acetyl-galactosamine"/>
    <property type="evidence" value="ECO:0007669"/>
    <property type="project" value="TreeGrafter"/>
</dbReference>
<dbReference type="InterPro" id="IPR004139">
    <property type="entry name" value="Glyco_trans_13"/>
</dbReference>
<dbReference type="OrthoDB" id="440755at2759"/>
<keyword evidence="11 13" id="KW-0472">Membrane</keyword>
<dbReference type="SUPFAM" id="SSF53448">
    <property type="entry name" value="Nucleotide-diphospho-sugar transferases"/>
    <property type="match status" value="1"/>
</dbReference>
<dbReference type="Gene3D" id="3.90.550.10">
    <property type="entry name" value="Spore Coat Polysaccharide Biosynthesis Protein SpsA, Chain A"/>
    <property type="match status" value="1"/>
</dbReference>
<keyword evidence="5 14" id="KW-0808">Transferase</keyword>
<keyword evidence="12 13" id="KW-0464">Manganese</keyword>
<dbReference type="AlphaFoldDB" id="A0A0C2JSS9"/>
<evidence type="ECO:0000256" key="13">
    <source>
        <dbReference type="RuleBase" id="RU368119"/>
    </source>
</evidence>
<evidence type="ECO:0000256" key="1">
    <source>
        <dbReference type="ARBA" id="ARBA00004323"/>
    </source>
</evidence>
<dbReference type="InterPro" id="IPR052463">
    <property type="entry name" value="O-linked_mannose_GnT"/>
</dbReference>
<dbReference type="EMBL" id="JWZT01001202">
    <property type="protein sequence ID" value="KII72478.1"/>
    <property type="molecule type" value="Genomic_DNA"/>
</dbReference>
<sequence length="368" mass="43414">MVKIRTRISLFVLFLVSLILVRWYWTKNEKDELTGPVKIIFIYDRIRILSDGQTFRLYWNDQKIYEESNKITDDLPKFRLNVLDCQKRMVSYRLFRANDEQVYNDIYEYLDRVYPGFLVIMSYSGNPGVYKISNSNTFAIFGRCFRNVTLENPDRTFVFSKSRNWCVSGYYQSKEILYHVEKYSCDKTISCLPNVGQSEDLRRIEFCESFFSFPELCRCNNSLPITFRNDPQGFENIKNIPIIVVASNRPYYLFESLKSLLNARGVQKSSIHVDLDEECPESIGLIKLFGLKYNIHPAKCSRQCRISSHYKSIFEMISALNYEHVFIFEDDLIVSSDIFYLFSATLNIYQADKTIFCVSAWNDHVYMK</sequence>
<evidence type="ECO:0000256" key="6">
    <source>
        <dbReference type="ARBA" id="ARBA00022692"/>
    </source>
</evidence>
<dbReference type="GO" id="GO:0000139">
    <property type="term" value="C:Golgi membrane"/>
    <property type="evidence" value="ECO:0007669"/>
    <property type="project" value="UniProtKB-SubCell"/>
</dbReference>
<evidence type="ECO:0000256" key="10">
    <source>
        <dbReference type="ARBA" id="ARBA00023034"/>
    </source>
</evidence>
<evidence type="ECO:0000313" key="15">
    <source>
        <dbReference type="Proteomes" id="UP000031668"/>
    </source>
</evidence>
<dbReference type="GO" id="GO:0003827">
    <property type="term" value="F:alpha-1,3-mannosylglycoprotein 2-beta-N-acetylglucosaminyltransferase activity"/>
    <property type="evidence" value="ECO:0007669"/>
    <property type="project" value="UniProtKB-UniRule"/>
</dbReference>
<evidence type="ECO:0000256" key="4">
    <source>
        <dbReference type="ARBA" id="ARBA00022676"/>
    </source>
</evidence>
<evidence type="ECO:0000256" key="2">
    <source>
        <dbReference type="ARBA" id="ARBA00004922"/>
    </source>
</evidence>
<keyword evidence="15" id="KW-1185">Reference proteome</keyword>
<reference evidence="14 15" key="1">
    <citation type="journal article" date="2014" name="Genome Biol. Evol.">
        <title>The genome of the myxosporean Thelohanellus kitauei shows adaptations to nutrient acquisition within its fish host.</title>
        <authorList>
            <person name="Yang Y."/>
            <person name="Xiong J."/>
            <person name="Zhou Z."/>
            <person name="Huo F."/>
            <person name="Miao W."/>
            <person name="Ran C."/>
            <person name="Liu Y."/>
            <person name="Zhang J."/>
            <person name="Feng J."/>
            <person name="Wang M."/>
            <person name="Wang M."/>
            <person name="Wang L."/>
            <person name="Yao B."/>
        </authorList>
    </citation>
    <scope>NUCLEOTIDE SEQUENCE [LARGE SCALE GENOMIC DNA]</scope>
    <source>
        <strain evidence="14">Wuqing</strain>
    </source>
</reference>
<dbReference type="GO" id="GO:0047223">
    <property type="term" value="F:beta-1,3-galactosyl-O-glycosyl-glycoprotein beta-1,3-N-acetylglucosaminyltransferase activity"/>
    <property type="evidence" value="ECO:0007669"/>
    <property type="project" value="TreeGrafter"/>
</dbReference>
<evidence type="ECO:0000256" key="12">
    <source>
        <dbReference type="ARBA" id="ARBA00023211"/>
    </source>
</evidence>
<dbReference type="InterPro" id="IPR029044">
    <property type="entry name" value="Nucleotide-diphossugar_trans"/>
</dbReference>
<evidence type="ECO:0000256" key="8">
    <source>
        <dbReference type="ARBA" id="ARBA00022968"/>
    </source>
</evidence>
<keyword evidence="10 13" id="KW-0333">Golgi apparatus</keyword>
<evidence type="ECO:0000256" key="11">
    <source>
        <dbReference type="ARBA" id="ARBA00023136"/>
    </source>
</evidence>
<dbReference type="GO" id="GO:0030145">
    <property type="term" value="F:manganese ion binding"/>
    <property type="evidence" value="ECO:0007669"/>
    <property type="project" value="UniProtKB-UniRule"/>
</dbReference>
<dbReference type="EC" id="2.4.1.101" evidence="13"/>
<comment type="cofactor">
    <cofactor evidence="13">
        <name>Mn(2+)</name>
        <dbReference type="ChEBI" id="CHEBI:29035"/>
    </cofactor>
    <text evidence="13">The cofactor is mostly bound to the substrate.</text>
</comment>
<dbReference type="PANTHER" id="PTHR46396:SF1">
    <property type="entry name" value="PROTEIN O-LINKED-MANNOSE BETA-1,2-N-ACETYLGLUCOSAMINYLTRANSFERASE 1"/>
    <property type="match status" value="1"/>
</dbReference>
<keyword evidence="8 13" id="KW-0735">Signal-anchor</keyword>
<comment type="subcellular location">
    <subcellularLocation>
        <location evidence="1 13">Golgi apparatus membrane</location>
        <topology evidence="1 13">Single-pass type II membrane protein</topology>
    </subcellularLocation>
</comment>
<keyword evidence="6 13" id="KW-0812">Transmembrane</keyword>
<comment type="similarity">
    <text evidence="3 13">Belongs to the glycosyltransferase 13 family.</text>
</comment>
<evidence type="ECO:0000256" key="5">
    <source>
        <dbReference type="ARBA" id="ARBA00022679"/>
    </source>
</evidence>
<organism evidence="14 15">
    <name type="scientific">Thelohanellus kitauei</name>
    <name type="common">Myxosporean</name>
    <dbReference type="NCBI Taxonomy" id="669202"/>
    <lineage>
        <taxon>Eukaryota</taxon>
        <taxon>Metazoa</taxon>
        <taxon>Cnidaria</taxon>
        <taxon>Myxozoa</taxon>
        <taxon>Myxosporea</taxon>
        <taxon>Bivalvulida</taxon>
        <taxon>Platysporina</taxon>
        <taxon>Myxobolidae</taxon>
        <taxon>Thelohanellus</taxon>
    </lineage>
</organism>
<proteinExistence type="inferred from homology"/>
<feature type="transmembrane region" description="Helical" evidence="13">
    <location>
        <begin position="7"/>
        <end position="25"/>
    </location>
</feature>
<dbReference type="Pfam" id="PF03071">
    <property type="entry name" value="GNT-I"/>
    <property type="match status" value="1"/>
</dbReference>
<gene>
    <name evidence="14" type="ORF">RF11_09722</name>
</gene>
<dbReference type="Proteomes" id="UP000031668">
    <property type="component" value="Unassembled WGS sequence"/>
</dbReference>
<dbReference type="UniPathway" id="UPA00378"/>
<keyword evidence="4 13" id="KW-0328">Glycosyltransferase</keyword>
<name>A0A0C2JSS9_THEKT</name>
<accession>A0A0C2JSS9</accession>
<comment type="caution">
    <text evidence="14">The sequence shown here is derived from an EMBL/GenBank/DDBJ whole genome shotgun (WGS) entry which is preliminary data.</text>
</comment>
<evidence type="ECO:0000256" key="3">
    <source>
        <dbReference type="ARBA" id="ARBA00006492"/>
    </source>
</evidence>
<evidence type="ECO:0000256" key="7">
    <source>
        <dbReference type="ARBA" id="ARBA00022723"/>
    </source>
</evidence>